<dbReference type="PROSITE" id="PS01124">
    <property type="entry name" value="HTH_ARAC_FAMILY_2"/>
    <property type="match status" value="1"/>
</dbReference>
<dbReference type="SUPFAM" id="SSF46689">
    <property type="entry name" value="Homeodomain-like"/>
    <property type="match status" value="1"/>
</dbReference>
<feature type="transmembrane region" description="Helical" evidence="4">
    <location>
        <begin position="39"/>
        <end position="61"/>
    </location>
</feature>
<comment type="caution">
    <text evidence="6">The sequence shown here is derived from an EMBL/GenBank/DDBJ whole genome shotgun (WGS) entry which is preliminary data.</text>
</comment>
<feature type="transmembrane region" description="Helical" evidence="4">
    <location>
        <begin position="200"/>
        <end position="218"/>
    </location>
</feature>
<accession>A0AAI9C2A5</accession>
<feature type="transmembrane region" description="Helical" evidence="4">
    <location>
        <begin position="107"/>
        <end position="125"/>
    </location>
</feature>
<sequence>MTPPDLLQLAAGAAILGLAALSTGVSFGRARRGNHLLTTFFACFAAANLFGLVLLGGQAWLSADAVRWLRVIEVPLVYLLGPLLYGHARALLAPAREHASPLPVAHLLPAVLAFVISLLNAVAPFETSPLGNALFQLSFHGWLLQGAPYLLATLWLSLRTPSAPRGTAIQHSGLRGLAIVMAGCWLASTMNRWPPDTAPLLASIGLSLLTTAGMYLLACRVVRQQLRASVSAAAPGMGNLVPAPTEDVAVARYQRSGIDAAQCAAIASALTALMQDQRLHEAPGLDLQGLSQHSGWSPNQVSQALNQGLGQSFSEFVTGFRITAAKSCLSDPADPRSVLDIGLAAGFGSKSTFNSAFKRATGQTPSEYRRSRTTSG</sequence>
<evidence type="ECO:0000256" key="1">
    <source>
        <dbReference type="ARBA" id="ARBA00023015"/>
    </source>
</evidence>
<keyword evidence="4" id="KW-0472">Membrane</keyword>
<dbReference type="PANTHER" id="PTHR43280">
    <property type="entry name" value="ARAC-FAMILY TRANSCRIPTIONAL REGULATOR"/>
    <property type="match status" value="1"/>
</dbReference>
<keyword evidence="4" id="KW-1133">Transmembrane helix</keyword>
<dbReference type="Pfam" id="PF12833">
    <property type="entry name" value="HTH_18"/>
    <property type="match status" value="1"/>
</dbReference>
<protein>
    <submittedName>
        <fullName evidence="6">Helix-turn-helix transcriptional regulator</fullName>
    </submittedName>
</protein>
<evidence type="ECO:0000256" key="4">
    <source>
        <dbReference type="SAM" id="Phobius"/>
    </source>
</evidence>
<dbReference type="PRINTS" id="PR00032">
    <property type="entry name" value="HTHARAC"/>
</dbReference>
<gene>
    <name evidence="6" type="ORF">QEG23_002327</name>
</gene>
<dbReference type="SMART" id="SM00342">
    <property type="entry name" value="HTH_ARAC"/>
    <property type="match status" value="1"/>
</dbReference>
<evidence type="ECO:0000256" key="2">
    <source>
        <dbReference type="ARBA" id="ARBA00023125"/>
    </source>
</evidence>
<dbReference type="Proteomes" id="UP001218208">
    <property type="component" value="Unassembled WGS sequence"/>
</dbReference>
<evidence type="ECO:0000313" key="7">
    <source>
        <dbReference type="Proteomes" id="UP001218208"/>
    </source>
</evidence>
<keyword evidence="2" id="KW-0238">DNA-binding</keyword>
<organism evidence="6 7">
    <name type="scientific">Stenotrophomonas maltophilia</name>
    <name type="common">Pseudomonas maltophilia</name>
    <name type="synonym">Xanthomonas maltophilia</name>
    <dbReference type="NCBI Taxonomy" id="40324"/>
    <lineage>
        <taxon>Bacteria</taxon>
        <taxon>Pseudomonadati</taxon>
        <taxon>Pseudomonadota</taxon>
        <taxon>Gammaproteobacteria</taxon>
        <taxon>Lysobacterales</taxon>
        <taxon>Lysobacteraceae</taxon>
        <taxon>Stenotrophomonas</taxon>
        <taxon>Stenotrophomonas maltophilia group</taxon>
    </lineage>
</organism>
<keyword evidence="4" id="KW-0812">Transmembrane</keyword>
<dbReference type="InterPro" id="IPR018062">
    <property type="entry name" value="HTH_AraC-typ_CS"/>
</dbReference>
<proteinExistence type="predicted"/>
<evidence type="ECO:0000259" key="5">
    <source>
        <dbReference type="PROSITE" id="PS01124"/>
    </source>
</evidence>
<dbReference type="GO" id="GO:0003700">
    <property type="term" value="F:DNA-binding transcription factor activity"/>
    <property type="evidence" value="ECO:0007669"/>
    <property type="project" value="InterPro"/>
</dbReference>
<feature type="domain" description="HTH araC/xylS-type" evidence="5">
    <location>
        <begin position="268"/>
        <end position="371"/>
    </location>
</feature>
<evidence type="ECO:0000313" key="6">
    <source>
        <dbReference type="EMBL" id="EKT4092805.1"/>
    </source>
</evidence>
<name>A0AAI9C2A5_STEMA</name>
<evidence type="ECO:0000256" key="3">
    <source>
        <dbReference type="ARBA" id="ARBA00023163"/>
    </source>
</evidence>
<feature type="transmembrane region" description="Helical" evidence="4">
    <location>
        <begin position="6"/>
        <end position="27"/>
    </location>
</feature>
<dbReference type="InterPro" id="IPR020449">
    <property type="entry name" value="Tscrpt_reg_AraC-type_HTH"/>
</dbReference>
<keyword evidence="3" id="KW-0804">Transcription</keyword>
<reference evidence="6" key="1">
    <citation type="submission" date="2022-07" db="EMBL/GenBank/DDBJ databases">
        <authorList>
            <consortium name="DAFM: The Division of Animal and Food Microbiology"/>
        </authorList>
    </citation>
    <scope>NUCLEOTIDE SEQUENCE</scope>
    <source>
        <strain evidence="6">19MO01SH01-2</strain>
    </source>
</reference>
<dbReference type="GO" id="GO:0043565">
    <property type="term" value="F:sequence-specific DNA binding"/>
    <property type="evidence" value="ECO:0007669"/>
    <property type="project" value="InterPro"/>
</dbReference>
<dbReference type="EMBL" id="ABLOJW010000011">
    <property type="protein sequence ID" value="EKT4092805.1"/>
    <property type="molecule type" value="Genomic_DNA"/>
</dbReference>
<dbReference type="AlphaFoldDB" id="A0AAI9C2A5"/>
<feature type="transmembrane region" description="Helical" evidence="4">
    <location>
        <begin position="137"/>
        <end position="156"/>
    </location>
</feature>
<dbReference type="PROSITE" id="PS00041">
    <property type="entry name" value="HTH_ARAC_FAMILY_1"/>
    <property type="match status" value="1"/>
</dbReference>
<dbReference type="InterPro" id="IPR009057">
    <property type="entry name" value="Homeodomain-like_sf"/>
</dbReference>
<dbReference type="PANTHER" id="PTHR43280:SF29">
    <property type="entry name" value="ARAC-FAMILY TRANSCRIPTIONAL REGULATOR"/>
    <property type="match status" value="1"/>
</dbReference>
<dbReference type="Gene3D" id="1.10.10.60">
    <property type="entry name" value="Homeodomain-like"/>
    <property type="match status" value="1"/>
</dbReference>
<feature type="transmembrane region" description="Helical" evidence="4">
    <location>
        <begin position="67"/>
        <end position="86"/>
    </location>
</feature>
<dbReference type="InterPro" id="IPR018060">
    <property type="entry name" value="HTH_AraC"/>
</dbReference>
<feature type="transmembrane region" description="Helical" evidence="4">
    <location>
        <begin position="168"/>
        <end position="188"/>
    </location>
</feature>
<keyword evidence="1" id="KW-0805">Transcription regulation</keyword>